<keyword evidence="2" id="KW-1185">Reference proteome</keyword>
<proteinExistence type="predicted"/>
<gene>
    <name evidence="1" type="ORF">FWK35_00034144</name>
</gene>
<evidence type="ECO:0000313" key="1">
    <source>
        <dbReference type="EMBL" id="KAF0760352.1"/>
    </source>
</evidence>
<dbReference type="Proteomes" id="UP000478052">
    <property type="component" value="Unassembled WGS sequence"/>
</dbReference>
<organism evidence="1 2">
    <name type="scientific">Aphis craccivora</name>
    <name type="common">Cowpea aphid</name>
    <dbReference type="NCBI Taxonomy" id="307492"/>
    <lineage>
        <taxon>Eukaryota</taxon>
        <taxon>Metazoa</taxon>
        <taxon>Ecdysozoa</taxon>
        <taxon>Arthropoda</taxon>
        <taxon>Hexapoda</taxon>
        <taxon>Insecta</taxon>
        <taxon>Pterygota</taxon>
        <taxon>Neoptera</taxon>
        <taxon>Paraneoptera</taxon>
        <taxon>Hemiptera</taxon>
        <taxon>Sternorrhyncha</taxon>
        <taxon>Aphidomorpha</taxon>
        <taxon>Aphidoidea</taxon>
        <taxon>Aphididae</taxon>
        <taxon>Aphidini</taxon>
        <taxon>Aphis</taxon>
        <taxon>Aphis</taxon>
    </lineage>
</organism>
<reference evidence="1 2" key="1">
    <citation type="submission" date="2019-08" db="EMBL/GenBank/DDBJ databases">
        <title>Whole genome of Aphis craccivora.</title>
        <authorList>
            <person name="Voronova N.V."/>
            <person name="Shulinski R.S."/>
            <person name="Bandarenka Y.V."/>
            <person name="Zhorov D.G."/>
            <person name="Warner D."/>
        </authorList>
    </citation>
    <scope>NUCLEOTIDE SEQUENCE [LARGE SCALE GENOMIC DNA]</scope>
    <source>
        <strain evidence="1">180601</strain>
        <tissue evidence="1">Whole Body</tissue>
    </source>
</reference>
<accession>A0A6G0YRZ2</accession>
<evidence type="ECO:0000313" key="2">
    <source>
        <dbReference type="Proteomes" id="UP000478052"/>
    </source>
</evidence>
<comment type="caution">
    <text evidence="1">The sequence shown here is derived from an EMBL/GenBank/DDBJ whole genome shotgun (WGS) entry which is preliminary data.</text>
</comment>
<protein>
    <submittedName>
        <fullName evidence="1">Uncharacterized protein</fullName>
    </submittedName>
</protein>
<name>A0A6G0YRZ2_APHCR</name>
<sequence length="13" mass="1485">MSPSSFLAGYDFY</sequence>
<dbReference type="EMBL" id="VUJU01002702">
    <property type="protein sequence ID" value="KAF0760352.1"/>
    <property type="molecule type" value="Genomic_DNA"/>
</dbReference>